<evidence type="ECO:0000256" key="3">
    <source>
        <dbReference type="ARBA" id="ARBA00022741"/>
    </source>
</evidence>
<dbReference type="GO" id="GO:0016020">
    <property type="term" value="C:membrane"/>
    <property type="evidence" value="ECO:0007669"/>
    <property type="project" value="TreeGrafter"/>
</dbReference>
<comment type="catalytic activity">
    <reaction evidence="5">
        <text>a long-chain fatty acid + ATP + CoA = a long-chain fatty acyl-CoA + AMP + diphosphate</text>
        <dbReference type="Rhea" id="RHEA:15421"/>
        <dbReference type="ChEBI" id="CHEBI:30616"/>
        <dbReference type="ChEBI" id="CHEBI:33019"/>
        <dbReference type="ChEBI" id="CHEBI:57287"/>
        <dbReference type="ChEBI" id="CHEBI:57560"/>
        <dbReference type="ChEBI" id="CHEBI:83139"/>
        <dbReference type="ChEBI" id="CHEBI:456215"/>
        <dbReference type="EC" id="6.2.1.3"/>
    </reaction>
</comment>
<keyword evidence="8" id="KW-1185">Reference proteome</keyword>
<gene>
    <name evidence="7" type="ORF">BSAL_53305</name>
</gene>
<evidence type="ECO:0000256" key="2">
    <source>
        <dbReference type="ARBA" id="ARBA00022598"/>
    </source>
</evidence>
<dbReference type="OrthoDB" id="1700726at2759"/>
<dbReference type="EMBL" id="CYKH01000109">
    <property type="protein sequence ID" value="CUE71470.1"/>
    <property type="molecule type" value="Genomic_DNA"/>
</dbReference>
<feature type="domain" description="AMP-dependent synthetase/ligase" evidence="6">
    <location>
        <begin position="125"/>
        <end position="530"/>
    </location>
</feature>
<protein>
    <submittedName>
        <fullName evidence="7">Fatty acyl CoA synthetase 1, putative</fullName>
    </submittedName>
</protein>
<keyword evidence="4" id="KW-0067">ATP-binding</keyword>
<dbReference type="GO" id="GO:0004467">
    <property type="term" value="F:long-chain fatty acid-CoA ligase activity"/>
    <property type="evidence" value="ECO:0007669"/>
    <property type="project" value="UniProtKB-EC"/>
</dbReference>
<evidence type="ECO:0000313" key="7">
    <source>
        <dbReference type="EMBL" id="CUE71470.1"/>
    </source>
</evidence>
<organism evidence="7 8">
    <name type="scientific">Bodo saltans</name>
    <name type="common">Flagellated protozoan</name>
    <dbReference type="NCBI Taxonomy" id="75058"/>
    <lineage>
        <taxon>Eukaryota</taxon>
        <taxon>Discoba</taxon>
        <taxon>Euglenozoa</taxon>
        <taxon>Kinetoplastea</taxon>
        <taxon>Metakinetoplastina</taxon>
        <taxon>Eubodonida</taxon>
        <taxon>Bodonidae</taxon>
        <taxon>Bodo</taxon>
    </lineage>
</organism>
<dbReference type="PANTHER" id="PTHR43272:SF83">
    <property type="entry name" value="ACYL-COA SYNTHETASE LONG-CHAIN, ISOFORM J"/>
    <property type="match status" value="1"/>
</dbReference>
<dbReference type="InterPro" id="IPR020845">
    <property type="entry name" value="AMP-binding_CS"/>
</dbReference>
<evidence type="ECO:0000313" key="8">
    <source>
        <dbReference type="Proteomes" id="UP000051952"/>
    </source>
</evidence>
<dbReference type="PANTHER" id="PTHR43272">
    <property type="entry name" value="LONG-CHAIN-FATTY-ACID--COA LIGASE"/>
    <property type="match status" value="1"/>
</dbReference>
<evidence type="ECO:0000256" key="4">
    <source>
        <dbReference type="ARBA" id="ARBA00022840"/>
    </source>
</evidence>
<keyword evidence="3" id="KW-0547">Nucleotide-binding</keyword>
<dbReference type="PROSITE" id="PS00455">
    <property type="entry name" value="AMP_BINDING"/>
    <property type="match status" value="1"/>
</dbReference>
<dbReference type="Gene3D" id="3.40.50.12780">
    <property type="entry name" value="N-terminal domain of ligase-like"/>
    <property type="match status" value="1"/>
</dbReference>
<dbReference type="AlphaFoldDB" id="A0A0S4ILZ2"/>
<sequence length="709" mass="77787">MGNCIASALASRGNSDVIPHQDILHAKETTIYSLIAQDQQGCDPTKETSIRRSPSTAAMDMSDIVSKYYAASGENDHHYSLLSRIFDVFDAAPPAKKAAAFRPVTLVETTQVEENGHMKPWAVTHYAATQYKTCQEMKNEMIAFGKGLVSLGLKHGETLALFEDTRYEWLVAADGAWTQGLVLATVYANLGEDALLYAIREAEVDVMLCNAKAVDLVRRMCTESGVKQPILIFTDSLAKDVSSDGAYSFQDVLRRGSECTADVLWKLPSSPDQLALIMYTSGTTGEPKGVMLTHGNLNACAMTYIHMLGNALDGASDDDAYVAYLPLAHIFEFAAEHVFLIRGRMLGYSNPKTLTNAAAKPHGDLAEFKPTFFVGVPRVFETVKKAIEAKLPPLGTLRRSVYEAAFKGRVEAIRKGQDTPYWNSKVFAAPRELFGGRLKGIFTGGAPMSASTQEFLEVHFGCSVSQGYALTECSCGTAQRYWQTQNRATVGGVASCSEIKLRDVEGYTHHDKLQAGEVCIRGATVAKGYFKQPEKTKEVFQEDGWFYTGDVGQWQTDGSLRIIGRVKALAKNACGEYIALDVLESIYVANPLAVPNGVCVVVDPLKHYIAALLVTDEAKARALAEKNGLTGFSWPAILDDVKFIDLATRSLAATASQFQRRPFEVLRHVKLLADEWTPENGVLTAAMKLKRRIIDQRYAKEIAQLFNSE</sequence>
<dbReference type="Pfam" id="PF00501">
    <property type="entry name" value="AMP-binding"/>
    <property type="match status" value="1"/>
</dbReference>
<accession>A0A0S4ILZ2</accession>
<keyword evidence="2" id="KW-0436">Ligase</keyword>
<reference evidence="8" key="1">
    <citation type="submission" date="2015-09" db="EMBL/GenBank/DDBJ databases">
        <authorList>
            <consortium name="Pathogen Informatics"/>
        </authorList>
    </citation>
    <scope>NUCLEOTIDE SEQUENCE [LARGE SCALE GENOMIC DNA]</scope>
    <source>
        <strain evidence="8">Lake Konstanz</strain>
    </source>
</reference>
<dbReference type="SUPFAM" id="SSF56801">
    <property type="entry name" value="Acetyl-CoA synthetase-like"/>
    <property type="match status" value="1"/>
</dbReference>
<dbReference type="InterPro" id="IPR000873">
    <property type="entry name" value="AMP-dep_synth/lig_dom"/>
</dbReference>
<dbReference type="OMA" id="PEFGYSA"/>
<comment type="similarity">
    <text evidence="1">Belongs to the ATP-dependent AMP-binding enzyme family.</text>
</comment>
<name>A0A0S4ILZ2_BODSA</name>
<dbReference type="GO" id="GO:0005524">
    <property type="term" value="F:ATP binding"/>
    <property type="evidence" value="ECO:0007669"/>
    <property type="project" value="UniProtKB-KW"/>
</dbReference>
<dbReference type="Proteomes" id="UP000051952">
    <property type="component" value="Unassembled WGS sequence"/>
</dbReference>
<dbReference type="GO" id="GO:0005783">
    <property type="term" value="C:endoplasmic reticulum"/>
    <property type="evidence" value="ECO:0007669"/>
    <property type="project" value="TreeGrafter"/>
</dbReference>
<evidence type="ECO:0000256" key="5">
    <source>
        <dbReference type="ARBA" id="ARBA00036813"/>
    </source>
</evidence>
<evidence type="ECO:0000256" key="1">
    <source>
        <dbReference type="ARBA" id="ARBA00006432"/>
    </source>
</evidence>
<proteinExistence type="inferred from homology"/>
<dbReference type="VEuPathDB" id="TriTrypDB:BSAL_53305"/>
<evidence type="ECO:0000259" key="6">
    <source>
        <dbReference type="Pfam" id="PF00501"/>
    </source>
</evidence>
<dbReference type="InterPro" id="IPR042099">
    <property type="entry name" value="ANL_N_sf"/>
</dbReference>